<evidence type="ECO:0000313" key="3">
    <source>
        <dbReference type="Proteomes" id="UP001501442"/>
    </source>
</evidence>
<dbReference type="Gene3D" id="3.40.630.30">
    <property type="match status" value="1"/>
</dbReference>
<gene>
    <name evidence="2" type="ORF">GCM10023196_096380</name>
</gene>
<dbReference type="PANTHER" id="PTHR43610">
    <property type="entry name" value="BLL6696 PROTEIN"/>
    <property type="match status" value="1"/>
</dbReference>
<organism evidence="2 3">
    <name type="scientific">Actinoallomurus vinaceus</name>
    <dbReference type="NCBI Taxonomy" id="1080074"/>
    <lineage>
        <taxon>Bacteria</taxon>
        <taxon>Bacillati</taxon>
        <taxon>Actinomycetota</taxon>
        <taxon>Actinomycetes</taxon>
        <taxon>Streptosporangiales</taxon>
        <taxon>Thermomonosporaceae</taxon>
        <taxon>Actinoallomurus</taxon>
    </lineage>
</organism>
<feature type="domain" description="N-acetyltransferase" evidence="1">
    <location>
        <begin position="19"/>
        <end position="186"/>
    </location>
</feature>
<dbReference type="Pfam" id="PF13302">
    <property type="entry name" value="Acetyltransf_3"/>
    <property type="match status" value="1"/>
</dbReference>
<dbReference type="EMBL" id="BAABHK010000023">
    <property type="protein sequence ID" value="GAA4638487.1"/>
    <property type="molecule type" value="Genomic_DNA"/>
</dbReference>
<reference evidence="3" key="1">
    <citation type="journal article" date="2019" name="Int. J. Syst. Evol. Microbiol.">
        <title>The Global Catalogue of Microorganisms (GCM) 10K type strain sequencing project: providing services to taxonomists for standard genome sequencing and annotation.</title>
        <authorList>
            <consortium name="The Broad Institute Genomics Platform"/>
            <consortium name="The Broad Institute Genome Sequencing Center for Infectious Disease"/>
            <person name="Wu L."/>
            <person name="Ma J."/>
        </authorList>
    </citation>
    <scope>NUCLEOTIDE SEQUENCE [LARGE SCALE GENOMIC DNA]</scope>
    <source>
        <strain evidence="3">JCM 17939</strain>
    </source>
</reference>
<dbReference type="Proteomes" id="UP001501442">
    <property type="component" value="Unassembled WGS sequence"/>
</dbReference>
<accession>A0ABP8UTX7</accession>
<dbReference type="InterPro" id="IPR016181">
    <property type="entry name" value="Acyl_CoA_acyltransferase"/>
</dbReference>
<dbReference type="InterPro" id="IPR000182">
    <property type="entry name" value="GNAT_dom"/>
</dbReference>
<sequence>MLSMTSTWFERPALTGRHVRLEPLGPEHAEGLLEAGKDPEVWRWLNVRQPADLDEARRMVENDLAQTARGTRLPWVQIDAATGEVAGTTSYYEIEPAHRGLCIGHTWIGARWQRTALNTEAKLLLLERAFDVLGANRVGWHTHHRNERSQRAIERLGAQREGVLRSHRILPDGSVRDTVCYSLIAPEWPAARDRLRARLATG</sequence>
<comment type="caution">
    <text evidence="2">The sequence shown here is derived from an EMBL/GenBank/DDBJ whole genome shotgun (WGS) entry which is preliminary data.</text>
</comment>
<evidence type="ECO:0000259" key="1">
    <source>
        <dbReference type="PROSITE" id="PS51186"/>
    </source>
</evidence>
<dbReference type="PANTHER" id="PTHR43610:SF1">
    <property type="entry name" value="N-ACETYLTRANSFERASE DOMAIN-CONTAINING PROTEIN"/>
    <property type="match status" value="1"/>
</dbReference>
<keyword evidence="3" id="KW-1185">Reference proteome</keyword>
<evidence type="ECO:0000313" key="2">
    <source>
        <dbReference type="EMBL" id="GAA4638487.1"/>
    </source>
</evidence>
<protein>
    <submittedName>
        <fullName evidence="2">GNAT family protein</fullName>
    </submittedName>
</protein>
<dbReference type="SUPFAM" id="SSF55729">
    <property type="entry name" value="Acyl-CoA N-acyltransferases (Nat)"/>
    <property type="match status" value="1"/>
</dbReference>
<proteinExistence type="predicted"/>
<name>A0ABP8UTX7_9ACTN</name>
<dbReference type="PROSITE" id="PS51186">
    <property type="entry name" value="GNAT"/>
    <property type="match status" value="1"/>
</dbReference>